<accession>A0A839QRS3</accession>
<evidence type="ECO:0000313" key="4">
    <source>
        <dbReference type="EMBL" id="MBB3022465.1"/>
    </source>
</evidence>
<protein>
    <submittedName>
        <fullName evidence="4">Shikimate dehydrogenase</fullName>
        <ecNumber evidence="4">1.1.1.25</ecNumber>
    </submittedName>
</protein>
<dbReference type="InterPro" id="IPR013708">
    <property type="entry name" value="Shikimate_DH-bd_N"/>
</dbReference>
<keyword evidence="5" id="KW-1185">Reference proteome</keyword>
<evidence type="ECO:0000256" key="1">
    <source>
        <dbReference type="ARBA" id="ARBA00004871"/>
    </source>
</evidence>
<dbReference type="InterPro" id="IPR022893">
    <property type="entry name" value="Shikimate_DH_fam"/>
</dbReference>
<proteinExistence type="predicted"/>
<keyword evidence="2" id="KW-0028">Amino-acid biosynthesis</keyword>
<dbReference type="SUPFAM" id="SSF51735">
    <property type="entry name" value="NAD(P)-binding Rossmann-fold domains"/>
    <property type="match status" value="1"/>
</dbReference>
<comment type="caution">
    <text evidence="4">The sequence shown here is derived from an EMBL/GenBank/DDBJ whole genome shotgun (WGS) entry which is preliminary data.</text>
</comment>
<evidence type="ECO:0000259" key="3">
    <source>
        <dbReference type="Pfam" id="PF08501"/>
    </source>
</evidence>
<reference evidence="4 5" key="1">
    <citation type="submission" date="2020-08" db="EMBL/GenBank/DDBJ databases">
        <title>Sequencing the genomes of 1000 actinobacteria strains.</title>
        <authorList>
            <person name="Klenk H.-P."/>
        </authorList>
    </citation>
    <scope>NUCLEOTIDE SEQUENCE [LARGE SCALE GENOMIC DNA]</scope>
    <source>
        <strain evidence="4 5">DSM 23040</strain>
    </source>
</reference>
<feature type="domain" description="Shikimate dehydrogenase substrate binding N-terminal" evidence="3">
    <location>
        <begin position="12"/>
        <end position="94"/>
    </location>
</feature>
<dbReference type="AlphaFoldDB" id="A0A839QRS3"/>
<dbReference type="GO" id="GO:0009423">
    <property type="term" value="P:chorismate biosynthetic process"/>
    <property type="evidence" value="ECO:0007669"/>
    <property type="project" value="TreeGrafter"/>
</dbReference>
<keyword evidence="2" id="KW-0057">Aromatic amino acid biosynthesis</keyword>
<dbReference type="EC" id="1.1.1.25" evidence="4"/>
<dbReference type="InterPro" id="IPR036291">
    <property type="entry name" value="NAD(P)-bd_dom_sf"/>
</dbReference>
<gene>
    <name evidence="4" type="ORF">FHX50_000713</name>
</gene>
<dbReference type="GO" id="GO:0050661">
    <property type="term" value="F:NADP binding"/>
    <property type="evidence" value="ECO:0007669"/>
    <property type="project" value="TreeGrafter"/>
</dbReference>
<dbReference type="GO" id="GO:0004764">
    <property type="term" value="F:shikimate 3-dehydrogenase (NADP+) activity"/>
    <property type="evidence" value="ECO:0007669"/>
    <property type="project" value="UniProtKB-EC"/>
</dbReference>
<evidence type="ECO:0000256" key="2">
    <source>
        <dbReference type="ARBA" id="ARBA00023141"/>
    </source>
</evidence>
<dbReference type="Proteomes" id="UP000568050">
    <property type="component" value="Unassembled WGS sequence"/>
</dbReference>
<dbReference type="GO" id="GO:0005829">
    <property type="term" value="C:cytosol"/>
    <property type="evidence" value="ECO:0007669"/>
    <property type="project" value="TreeGrafter"/>
</dbReference>
<name>A0A839QRS3_9MICO</name>
<dbReference type="SUPFAM" id="SSF53223">
    <property type="entry name" value="Aminoacid dehydrogenase-like, N-terminal domain"/>
    <property type="match status" value="1"/>
</dbReference>
<dbReference type="EMBL" id="JACHWP010000001">
    <property type="protein sequence ID" value="MBB3022465.1"/>
    <property type="molecule type" value="Genomic_DNA"/>
</dbReference>
<comment type="pathway">
    <text evidence="1">Metabolic intermediate biosynthesis; chorismate biosynthesis; chorismate from D-erythrose 4-phosphate and phosphoenolpyruvate: step 4/7.</text>
</comment>
<dbReference type="GO" id="GO:0019632">
    <property type="term" value="P:shikimate metabolic process"/>
    <property type="evidence" value="ECO:0007669"/>
    <property type="project" value="TreeGrafter"/>
</dbReference>
<dbReference type="GO" id="GO:0009073">
    <property type="term" value="P:aromatic amino acid family biosynthetic process"/>
    <property type="evidence" value="ECO:0007669"/>
    <property type="project" value="UniProtKB-KW"/>
</dbReference>
<keyword evidence="4" id="KW-0560">Oxidoreductase</keyword>
<sequence length="285" mass="29555">MGQEQVTRRFCVIGDPIDHSLSPALHTAAYAALGVQDARYEKVRVPADGFEHALSTGLQAFTGISVTMPHKRSAFLAALAHDRASQDLGIANTLISLPTSPGAERRWAAFNTDVHGIAQSFRDAGVGDPASAAILGSGATALSALAAMHELGAEDVTLLARSAQKLVPLVEFADARGLTVRTGTLADAPRLLGADAVISALAEPGARALASVLEAAPSAPQRAGAFLDVLYHPLPTVLDGLVPADVTMDGRAMLARQAMRQVELMLGVEQAPAEAMEAAVFAAVR</sequence>
<dbReference type="Gene3D" id="3.40.50.10860">
    <property type="entry name" value="Leucine Dehydrogenase, chain A, domain 1"/>
    <property type="match status" value="1"/>
</dbReference>
<dbReference type="RefSeq" id="WP_239375808.1">
    <property type="nucleotide sequence ID" value="NZ_CBCSFZ010000031.1"/>
</dbReference>
<dbReference type="Gene3D" id="3.40.50.720">
    <property type="entry name" value="NAD(P)-binding Rossmann-like Domain"/>
    <property type="match status" value="1"/>
</dbReference>
<dbReference type="Pfam" id="PF08501">
    <property type="entry name" value="Shikimate_dh_N"/>
    <property type="match status" value="1"/>
</dbReference>
<dbReference type="PANTHER" id="PTHR21089:SF1">
    <property type="entry name" value="BIFUNCTIONAL 3-DEHYDROQUINATE DEHYDRATASE_SHIKIMATE DEHYDROGENASE, CHLOROPLASTIC"/>
    <property type="match status" value="1"/>
</dbReference>
<dbReference type="InterPro" id="IPR046346">
    <property type="entry name" value="Aminoacid_DH-like_N_sf"/>
</dbReference>
<evidence type="ECO:0000313" key="5">
    <source>
        <dbReference type="Proteomes" id="UP000568050"/>
    </source>
</evidence>
<organism evidence="4 5">
    <name type="scientific">Helcobacillus massiliensis</name>
    <dbReference type="NCBI Taxonomy" id="521392"/>
    <lineage>
        <taxon>Bacteria</taxon>
        <taxon>Bacillati</taxon>
        <taxon>Actinomycetota</taxon>
        <taxon>Actinomycetes</taxon>
        <taxon>Micrococcales</taxon>
        <taxon>Dermabacteraceae</taxon>
        <taxon>Helcobacillus</taxon>
    </lineage>
</organism>
<dbReference type="PANTHER" id="PTHR21089">
    <property type="entry name" value="SHIKIMATE DEHYDROGENASE"/>
    <property type="match status" value="1"/>
</dbReference>